<dbReference type="Proteomes" id="UP000824890">
    <property type="component" value="Unassembled WGS sequence"/>
</dbReference>
<name>A0ABQ8ALM4_BRANA</name>
<sequence>MMDVSHPESFVGEALVKLAMEIQVVPAKTWRRHPGSHSASGTDFPASSSSSLSMAFSTGPRGNIAVGPRQRSVGGDCRQLCDEVLMLRGLVRDLTIQKELDVQ</sequence>
<gene>
    <name evidence="2" type="ORF">HID58_055552</name>
</gene>
<feature type="region of interest" description="Disordered" evidence="1">
    <location>
        <begin position="30"/>
        <end position="72"/>
    </location>
</feature>
<evidence type="ECO:0000313" key="3">
    <source>
        <dbReference type="Proteomes" id="UP000824890"/>
    </source>
</evidence>
<evidence type="ECO:0000313" key="2">
    <source>
        <dbReference type="EMBL" id="KAH0893123.1"/>
    </source>
</evidence>
<evidence type="ECO:0000256" key="1">
    <source>
        <dbReference type="SAM" id="MobiDB-lite"/>
    </source>
</evidence>
<protein>
    <submittedName>
        <fullName evidence="2">Uncharacterized protein</fullName>
    </submittedName>
</protein>
<reference evidence="2 3" key="1">
    <citation type="submission" date="2021-05" db="EMBL/GenBank/DDBJ databases">
        <title>Genome Assembly of Synthetic Allotetraploid Brassica napus Reveals Homoeologous Exchanges between Subgenomes.</title>
        <authorList>
            <person name="Davis J.T."/>
        </authorList>
    </citation>
    <scope>NUCLEOTIDE SEQUENCE [LARGE SCALE GENOMIC DNA]</scope>
    <source>
        <strain evidence="3">cv. Da-Ae</strain>
        <tissue evidence="2">Seedling</tissue>
    </source>
</reference>
<dbReference type="EMBL" id="JAGKQM010000013">
    <property type="protein sequence ID" value="KAH0893123.1"/>
    <property type="molecule type" value="Genomic_DNA"/>
</dbReference>
<proteinExistence type="predicted"/>
<accession>A0ABQ8ALM4</accession>
<keyword evidence="3" id="KW-1185">Reference proteome</keyword>
<comment type="caution">
    <text evidence="2">The sequence shown here is derived from an EMBL/GenBank/DDBJ whole genome shotgun (WGS) entry which is preliminary data.</text>
</comment>
<organism evidence="2 3">
    <name type="scientific">Brassica napus</name>
    <name type="common">Rape</name>
    <dbReference type="NCBI Taxonomy" id="3708"/>
    <lineage>
        <taxon>Eukaryota</taxon>
        <taxon>Viridiplantae</taxon>
        <taxon>Streptophyta</taxon>
        <taxon>Embryophyta</taxon>
        <taxon>Tracheophyta</taxon>
        <taxon>Spermatophyta</taxon>
        <taxon>Magnoliopsida</taxon>
        <taxon>eudicotyledons</taxon>
        <taxon>Gunneridae</taxon>
        <taxon>Pentapetalae</taxon>
        <taxon>rosids</taxon>
        <taxon>malvids</taxon>
        <taxon>Brassicales</taxon>
        <taxon>Brassicaceae</taxon>
        <taxon>Brassiceae</taxon>
        <taxon>Brassica</taxon>
    </lineage>
</organism>